<name>A0ABS5W9E5_9SPHN</name>
<feature type="domain" description="Tubulin/FtsZ GTPase" evidence="8">
    <location>
        <begin position="16"/>
        <end position="208"/>
    </location>
</feature>
<dbReference type="Gene3D" id="3.30.1330.20">
    <property type="entry name" value="Tubulin/FtsZ, C-terminal domain"/>
    <property type="match status" value="1"/>
</dbReference>
<dbReference type="InterPro" id="IPR045061">
    <property type="entry name" value="FtsZ/CetZ"/>
</dbReference>
<evidence type="ECO:0000256" key="4">
    <source>
        <dbReference type="HAMAP-Rule" id="MF_00909"/>
    </source>
</evidence>
<dbReference type="RefSeq" id="WP_214537676.1">
    <property type="nucleotide sequence ID" value="NZ_JAHFVK010000003.1"/>
</dbReference>
<feature type="binding site" evidence="4">
    <location>
        <begin position="24"/>
        <end position="28"/>
    </location>
    <ligand>
        <name>GTP</name>
        <dbReference type="ChEBI" id="CHEBI:37565"/>
    </ligand>
</feature>
<feature type="binding site" evidence="4">
    <location>
        <position position="190"/>
    </location>
    <ligand>
        <name>GTP</name>
        <dbReference type="ChEBI" id="CHEBI:37565"/>
    </ligand>
</feature>
<dbReference type="InterPro" id="IPR018316">
    <property type="entry name" value="Tubulin/FtsZ_2-layer-sand-dom"/>
</dbReference>
<dbReference type="NCBIfam" id="TIGR00065">
    <property type="entry name" value="ftsZ"/>
    <property type="match status" value="1"/>
</dbReference>
<dbReference type="InterPro" id="IPR037103">
    <property type="entry name" value="Tubulin/FtsZ-like_C"/>
</dbReference>
<keyword evidence="4" id="KW-0963">Cytoplasm</keyword>
<dbReference type="EMBL" id="JAHFVK010000003">
    <property type="protein sequence ID" value="MBT2135840.1"/>
    <property type="molecule type" value="Genomic_DNA"/>
</dbReference>
<gene>
    <name evidence="4 10" type="primary">ftsZ</name>
    <name evidence="10" type="ORF">KK137_15990</name>
</gene>
<dbReference type="InterPro" id="IPR008280">
    <property type="entry name" value="Tub_FtsZ_C"/>
</dbReference>
<dbReference type="PROSITE" id="PS01135">
    <property type="entry name" value="FTSZ_2"/>
    <property type="match status" value="1"/>
</dbReference>
<dbReference type="InterPro" id="IPR036525">
    <property type="entry name" value="Tubulin/FtsZ_GTPase_sf"/>
</dbReference>
<comment type="subunit">
    <text evidence="4">Homodimer. Polymerizes to form a dynamic ring structure in a strictly GTP-dependent manner. Interacts directly with several other division proteins.</text>
</comment>
<accession>A0ABS5W9E5</accession>
<sequence>MSINIGPPSVEELRPRITVIGVGGAGGNAISNMIEAEIEGVDFIVANTDAQALNNSIAEHRIQLGPDITRGLGAGSRPEVGRAAAEETIEEIERALEGVNMVFIAAGMGGGTGTGAAPVIAEIARGKGILTVGVVTKPFLFEGTRRMRSAESGIDELQKNVDTLLVIPNQNLFLVAKAETTFKEAFQLADEVLQQGVRSITDLMVMPGLINLDFADVRSVMGEMGKAMMGTGEGEGDNRALEAAERAIANPLLDGVSMQGAKGVIISIIGGEDMKLLEVDEAANHIRELVDPEANIIWGSAFNPSLEGKIRVSVVATGIEQSAEQAVAARSQPISLSAGRAPKKPVLPLPTEEELAEDSFATSPGAEPGFTQAPSFEDDYAEPLTGAAYDGGEEEGLADPVDDSNYGRGQEAGYGSLTGMKIERDPEVLAEQGEDEGDAFELTLEAPDAGDDVPGADQDELLLEASEVADDSEPVQSGGRRRGLLGSGPGEAEGGSSAPQGGGAAPAGGSTLFERMANLSRSSANRDEDDEEEGGSSSIRIPRFLGRQNNQ</sequence>
<dbReference type="SMART" id="SM00865">
    <property type="entry name" value="Tubulin_C"/>
    <property type="match status" value="1"/>
</dbReference>
<protein>
    <recommendedName>
        <fullName evidence="4 5">Cell division protein FtsZ</fullName>
    </recommendedName>
</protein>
<evidence type="ECO:0000313" key="11">
    <source>
        <dbReference type="Proteomes" id="UP000811255"/>
    </source>
</evidence>
<keyword evidence="4 6" id="KW-0717">Septation</keyword>
<evidence type="ECO:0000259" key="8">
    <source>
        <dbReference type="SMART" id="SM00864"/>
    </source>
</evidence>
<comment type="function">
    <text evidence="4 6">Essential cell division protein that forms a contractile ring structure (Z ring) at the future cell division site. The regulation of the ring assembly controls the timing and the location of cell division. One of the functions of the FtsZ ring is to recruit other cell division proteins to the septum to produce a new cell wall between the dividing cells. Binds GTP and shows GTPase activity.</text>
</comment>
<feature type="binding site" evidence="4">
    <location>
        <position position="146"/>
    </location>
    <ligand>
        <name>GTP</name>
        <dbReference type="ChEBI" id="CHEBI:37565"/>
    </ligand>
</feature>
<dbReference type="Pfam" id="PF00091">
    <property type="entry name" value="Tubulin"/>
    <property type="match status" value="1"/>
</dbReference>
<dbReference type="SUPFAM" id="SSF52490">
    <property type="entry name" value="Tubulin nucleotide-binding domain-like"/>
    <property type="match status" value="1"/>
</dbReference>
<dbReference type="GO" id="GO:0051301">
    <property type="term" value="P:cell division"/>
    <property type="evidence" value="ECO:0007669"/>
    <property type="project" value="UniProtKB-KW"/>
</dbReference>
<feature type="compositionally biased region" description="Acidic residues" evidence="7">
    <location>
        <begin position="391"/>
        <end position="402"/>
    </location>
</feature>
<keyword evidence="3 4" id="KW-0342">GTP-binding</keyword>
<proteinExistence type="inferred from homology"/>
<dbReference type="PRINTS" id="PR00423">
    <property type="entry name" value="CELLDVISFTSZ"/>
</dbReference>
<dbReference type="CDD" id="cd02201">
    <property type="entry name" value="FtsZ_type1"/>
    <property type="match status" value="1"/>
</dbReference>
<evidence type="ECO:0000256" key="2">
    <source>
        <dbReference type="ARBA" id="ARBA00022741"/>
    </source>
</evidence>
<keyword evidence="4 6" id="KW-0132">Cell division</keyword>
<feature type="domain" description="Tubulin/FtsZ 2-layer sandwich" evidence="9">
    <location>
        <begin position="210"/>
        <end position="328"/>
    </location>
</feature>
<dbReference type="PROSITE" id="PS01134">
    <property type="entry name" value="FTSZ_1"/>
    <property type="match status" value="1"/>
</dbReference>
<keyword evidence="11" id="KW-1185">Reference proteome</keyword>
<dbReference type="SUPFAM" id="SSF55307">
    <property type="entry name" value="Tubulin C-terminal domain-like"/>
    <property type="match status" value="1"/>
</dbReference>
<comment type="caution">
    <text evidence="10">The sequence shown here is derived from an EMBL/GenBank/DDBJ whole genome shotgun (WGS) entry which is preliminary data.</text>
</comment>
<dbReference type="Proteomes" id="UP000811255">
    <property type="component" value="Unassembled WGS sequence"/>
</dbReference>
<evidence type="ECO:0000256" key="6">
    <source>
        <dbReference type="RuleBase" id="RU000631"/>
    </source>
</evidence>
<comment type="subcellular location">
    <subcellularLocation>
        <location evidence="4">Cytoplasm</location>
    </subcellularLocation>
    <text evidence="4">Assembles at midcell at the inner surface of the cytoplasmic membrane.</text>
</comment>
<dbReference type="InterPro" id="IPR020805">
    <property type="entry name" value="Cell_div_FtsZ_CS"/>
</dbReference>
<feature type="region of interest" description="Disordered" evidence="7">
    <location>
        <begin position="352"/>
        <end position="551"/>
    </location>
</feature>
<organism evidence="10 11">
    <name type="scientific">Croceibacterium selenioxidans</name>
    <dbReference type="NCBI Taxonomy" id="2838833"/>
    <lineage>
        <taxon>Bacteria</taxon>
        <taxon>Pseudomonadati</taxon>
        <taxon>Pseudomonadota</taxon>
        <taxon>Alphaproteobacteria</taxon>
        <taxon>Sphingomonadales</taxon>
        <taxon>Erythrobacteraceae</taxon>
        <taxon>Croceibacterium</taxon>
    </lineage>
</organism>
<feature type="compositionally biased region" description="Acidic residues" evidence="7">
    <location>
        <begin position="457"/>
        <end position="473"/>
    </location>
</feature>
<reference evidence="10 11" key="1">
    <citation type="submission" date="2021-05" db="EMBL/GenBank/DDBJ databases">
        <title>Croceibacterium sp. LX-88 genome sequence.</title>
        <authorList>
            <person name="Luo X."/>
        </authorList>
    </citation>
    <scope>NUCLEOTIDE SEQUENCE [LARGE SCALE GENOMIC DNA]</scope>
    <source>
        <strain evidence="10 11">LX-88</strain>
    </source>
</reference>
<feature type="binding site" evidence="4">
    <location>
        <begin position="111"/>
        <end position="113"/>
    </location>
    <ligand>
        <name>GTP</name>
        <dbReference type="ChEBI" id="CHEBI:37565"/>
    </ligand>
</feature>
<evidence type="ECO:0000313" key="10">
    <source>
        <dbReference type="EMBL" id="MBT2135840.1"/>
    </source>
</evidence>
<dbReference type="PANTHER" id="PTHR30314:SF3">
    <property type="entry name" value="MITOCHONDRIAL DIVISION PROTEIN FSZA"/>
    <property type="match status" value="1"/>
</dbReference>
<dbReference type="InterPro" id="IPR003008">
    <property type="entry name" value="Tubulin_FtsZ_GTPase"/>
</dbReference>
<comment type="similarity">
    <text evidence="1 4 6">Belongs to the FtsZ family.</text>
</comment>
<dbReference type="InterPro" id="IPR024757">
    <property type="entry name" value="FtsZ_C"/>
</dbReference>
<evidence type="ECO:0000259" key="9">
    <source>
        <dbReference type="SMART" id="SM00865"/>
    </source>
</evidence>
<dbReference type="PANTHER" id="PTHR30314">
    <property type="entry name" value="CELL DIVISION PROTEIN FTSZ-RELATED"/>
    <property type="match status" value="1"/>
</dbReference>
<dbReference type="Pfam" id="PF12327">
    <property type="entry name" value="FtsZ_C"/>
    <property type="match status" value="1"/>
</dbReference>
<evidence type="ECO:0000256" key="3">
    <source>
        <dbReference type="ARBA" id="ARBA00023134"/>
    </source>
</evidence>
<evidence type="ECO:0000256" key="7">
    <source>
        <dbReference type="SAM" id="MobiDB-lite"/>
    </source>
</evidence>
<keyword evidence="2 4" id="KW-0547">Nucleotide-binding</keyword>
<dbReference type="SMART" id="SM00864">
    <property type="entry name" value="Tubulin"/>
    <property type="match status" value="1"/>
</dbReference>
<dbReference type="Gene3D" id="3.40.50.1440">
    <property type="entry name" value="Tubulin/FtsZ, GTPase domain"/>
    <property type="match status" value="1"/>
</dbReference>
<dbReference type="HAMAP" id="MF_00909">
    <property type="entry name" value="FtsZ"/>
    <property type="match status" value="1"/>
</dbReference>
<dbReference type="InterPro" id="IPR000158">
    <property type="entry name" value="Cell_div_FtsZ"/>
</dbReference>
<evidence type="ECO:0000256" key="1">
    <source>
        <dbReference type="ARBA" id="ARBA00009690"/>
    </source>
</evidence>
<evidence type="ECO:0000256" key="5">
    <source>
        <dbReference type="NCBIfam" id="TIGR00065"/>
    </source>
</evidence>
<feature type="binding site" evidence="4">
    <location>
        <position position="142"/>
    </location>
    <ligand>
        <name>GTP</name>
        <dbReference type="ChEBI" id="CHEBI:37565"/>
    </ligand>
</feature>
<keyword evidence="4 6" id="KW-0131">Cell cycle</keyword>